<organism evidence="2 3">
    <name type="scientific">Larkinella punicea</name>
    <dbReference type="NCBI Taxonomy" id="2315727"/>
    <lineage>
        <taxon>Bacteria</taxon>
        <taxon>Pseudomonadati</taxon>
        <taxon>Bacteroidota</taxon>
        <taxon>Cytophagia</taxon>
        <taxon>Cytophagales</taxon>
        <taxon>Spirosomataceae</taxon>
        <taxon>Larkinella</taxon>
    </lineage>
</organism>
<dbReference type="RefSeq" id="WP_114408857.1">
    <property type="nucleotide sequence ID" value="NZ_QOWE01000024.1"/>
</dbReference>
<dbReference type="EMBL" id="QOWE01000024">
    <property type="protein sequence ID" value="RCR66863.1"/>
    <property type="molecule type" value="Genomic_DNA"/>
</dbReference>
<feature type="region of interest" description="Disordered" evidence="1">
    <location>
        <begin position="1"/>
        <end position="22"/>
    </location>
</feature>
<evidence type="ECO:0000313" key="3">
    <source>
        <dbReference type="Proteomes" id="UP000253383"/>
    </source>
</evidence>
<dbReference type="Proteomes" id="UP000253383">
    <property type="component" value="Unassembled WGS sequence"/>
</dbReference>
<protein>
    <submittedName>
        <fullName evidence="2">Uncharacterized protein</fullName>
    </submittedName>
</protein>
<comment type="caution">
    <text evidence="2">The sequence shown here is derived from an EMBL/GenBank/DDBJ whole genome shotgun (WGS) entry which is preliminary data.</text>
</comment>
<gene>
    <name evidence="2" type="ORF">DUE52_25280</name>
</gene>
<reference evidence="2 3" key="1">
    <citation type="submission" date="2018-07" db="EMBL/GenBank/DDBJ databases">
        <title>Genome analysis of Larkinella rosea.</title>
        <authorList>
            <person name="Zhou Z."/>
            <person name="Wang G."/>
        </authorList>
    </citation>
    <scope>NUCLEOTIDE SEQUENCE [LARGE SCALE GENOMIC DNA]</scope>
    <source>
        <strain evidence="3">zzj9</strain>
    </source>
</reference>
<dbReference type="AlphaFoldDB" id="A0A368JJY7"/>
<proteinExistence type="predicted"/>
<evidence type="ECO:0000256" key="1">
    <source>
        <dbReference type="SAM" id="MobiDB-lite"/>
    </source>
</evidence>
<dbReference type="OrthoDB" id="9763644at2"/>
<keyword evidence="3" id="KW-1185">Reference proteome</keyword>
<evidence type="ECO:0000313" key="2">
    <source>
        <dbReference type="EMBL" id="RCR66863.1"/>
    </source>
</evidence>
<accession>A0A368JJY7</accession>
<sequence length="216" mass="25202">MRDEPQSYPVETPEYQEKDTKKLQDSKVSLNDLRSQIKQEATHLKHSAFVFPAHEQIMSQLLGQVGAVKFWEVAFKDNDKADENSKLEKKHYLIISVEEIMRLARDNKWGLCRKGAFFYTFNGAFWKSIEKDDLKAFLRTAAEQMGVERFTARHFEFADHLFKQFNETGYLPAPKENKEVVKINLTNGTFEIGTNRQFLRAPDQADFITHQLPFAY</sequence>
<name>A0A368JJY7_9BACT</name>